<keyword evidence="11" id="KW-0315">Glutamine amidotransferase</keyword>
<dbReference type="RefSeq" id="WP_105043619.1">
    <property type="nucleotide sequence ID" value="NZ_MQWA01000001.1"/>
</dbReference>
<dbReference type="OrthoDB" id="9758182at2"/>
<accession>A0A2S7U2B5</accession>
<dbReference type="GO" id="GO:0046872">
    <property type="term" value="F:metal ion binding"/>
    <property type="evidence" value="ECO:0007669"/>
    <property type="project" value="UniProtKB-KW"/>
</dbReference>
<keyword evidence="8" id="KW-0288">FMN</keyword>
<evidence type="ECO:0000256" key="19">
    <source>
        <dbReference type="ARBA" id="ARBA00072108"/>
    </source>
</evidence>
<dbReference type="PROSITE" id="PS51278">
    <property type="entry name" value="GATASE_TYPE_2"/>
    <property type="match status" value="1"/>
</dbReference>
<dbReference type="GO" id="GO:0051538">
    <property type="term" value="F:3 iron, 4 sulfur cluster binding"/>
    <property type="evidence" value="ECO:0007669"/>
    <property type="project" value="UniProtKB-KW"/>
</dbReference>
<dbReference type="SUPFAM" id="SSF69336">
    <property type="entry name" value="Alpha subunit of glutamate synthase, C-terminal domain"/>
    <property type="match status" value="1"/>
</dbReference>
<keyword evidence="12" id="KW-0560">Oxidoreductase</keyword>
<dbReference type="CDD" id="cd00713">
    <property type="entry name" value="GltS"/>
    <property type="match status" value="1"/>
</dbReference>
<evidence type="ECO:0000313" key="22">
    <source>
        <dbReference type="EMBL" id="PQJ29126.1"/>
    </source>
</evidence>
<keyword evidence="10" id="KW-0274">FAD</keyword>
<dbReference type="SUPFAM" id="SSF51395">
    <property type="entry name" value="FMN-linked oxidoreductases"/>
    <property type="match status" value="1"/>
</dbReference>
<protein>
    <recommendedName>
        <fullName evidence="19">Glutamate synthase [NADPH] large chain</fullName>
        <ecNumber evidence="5">1.4.1.13</ecNumber>
    </recommendedName>
    <alternativeName>
        <fullName evidence="20">Glutamate synthase subunit alpha</fullName>
    </alternativeName>
</protein>
<evidence type="ECO:0000256" key="17">
    <source>
        <dbReference type="ARBA" id="ARBA00037898"/>
    </source>
</evidence>
<evidence type="ECO:0000256" key="18">
    <source>
        <dbReference type="ARBA" id="ARBA00048151"/>
    </source>
</evidence>
<dbReference type="Pfam" id="PF00310">
    <property type="entry name" value="GATase_2"/>
    <property type="match status" value="1"/>
</dbReference>
<dbReference type="GO" id="GO:0006537">
    <property type="term" value="P:glutamate biosynthetic process"/>
    <property type="evidence" value="ECO:0007669"/>
    <property type="project" value="UniProtKB-KW"/>
</dbReference>
<dbReference type="FunFam" id="2.160.20.60:FF:000001">
    <property type="entry name" value="Glutamate synthase, large subunit"/>
    <property type="match status" value="1"/>
</dbReference>
<dbReference type="GO" id="GO:0019676">
    <property type="term" value="P:ammonia assimilation cycle"/>
    <property type="evidence" value="ECO:0007669"/>
    <property type="project" value="TreeGrafter"/>
</dbReference>
<evidence type="ECO:0000256" key="11">
    <source>
        <dbReference type="ARBA" id="ARBA00022962"/>
    </source>
</evidence>
<dbReference type="CDD" id="cd02808">
    <property type="entry name" value="GltS_FMN"/>
    <property type="match status" value="1"/>
</dbReference>
<evidence type="ECO:0000256" key="3">
    <source>
        <dbReference type="ARBA" id="ARBA00001974"/>
    </source>
</evidence>
<dbReference type="Pfam" id="PF01493">
    <property type="entry name" value="GXGXG"/>
    <property type="match status" value="1"/>
</dbReference>
<dbReference type="InterPro" id="IPR013785">
    <property type="entry name" value="Aldolase_TIM"/>
</dbReference>
<dbReference type="EMBL" id="MQWA01000001">
    <property type="protein sequence ID" value="PQJ29126.1"/>
    <property type="molecule type" value="Genomic_DNA"/>
</dbReference>
<evidence type="ECO:0000256" key="7">
    <source>
        <dbReference type="ARBA" id="ARBA00022630"/>
    </source>
</evidence>
<dbReference type="Pfam" id="PF04898">
    <property type="entry name" value="Glu_syn_central"/>
    <property type="match status" value="1"/>
</dbReference>
<gene>
    <name evidence="22" type="ORF">BSZ32_11905</name>
</gene>
<name>A0A2S7U2B5_9BACT</name>
<organism evidence="22 23">
    <name type="scientific">Rubritalea profundi</name>
    <dbReference type="NCBI Taxonomy" id="1658618"/>
    <lineage>
        <taxon>Bacteria</taxon>
        <taxon>Pseudomonadati</taxon>
        <taxon>Verrucomicrobiota</taxon>
        <taxon>Verrucomicrobiia</taxon>
        <taxon>Verrucomicrobiales</taxon>
        <taxon>Rubritaleaceae</taxon>
        <taxon>Rubritalea</taxon>
    </lineage>
</organism>
<comment type="cofactor">
    <cofactor evidence="2">
        <name>[3Fe-4S] cluster</name>
        <dbReference type="ChEBI" id="CHEBI:21137"/>
    </cofactor>
</comment>
<comment type="pathway">
    <text evidence="17">Amino-acid biosynthesis; L-glutamate biosynthesis via GLT pathway; L-glutamate from 2-oxoglutarate and L-glutamine (NADP(+) route): step 1/1.</text>
</comment>
<keyword evidence="15" id="KW-0314">Glutamate biosynthesis</keyword>
<evidence type="ECO:0000256" key="15">
    <source>
        <dbReference type="ARBA" id="ARBA00023164"/>
    </source>
</evidence>
<evidence type="ECO:0000256" key="10">
    <source>
        <dbReference type="ARBA" id="ARBA00022827"/>
    </source>
</evidence>
<keyword evidence="14" id="KW-0411">Iron-sulfur</keyword>
<dbReference type="Gene3D" id="3.20.20.70">
    <property type="entry name" value="Aldolase class I"/>
    <property type="match status" value="2"/>
</dbReference>
<evidence type="ECO:0000256" key="4">
    <source>
        <dbReference type="ARBA" id="ARBA00009716"/>
    </source>
</evidence>
<dbReference type="Gene3D" id="2.160.20.60">
    <property type="entry name" value="Glutamate synthase, alpha subunit, C-terminal domain"/>
    <property type="match status" value="1"/>
</dbReference>
<keyword evidence="9" id="KW-0479">Metal-binding</keyword>
<dbReference type="InterPro" id="IPR002489">
    <property type="entry name" value="Glu_synth_asu_C"/>
</dbReference>
<evidence type="ECO:0000256" key="8">
    <source>
        <dbReference type="ARBA" id="ARBA00022643"/>
    </source>
</evidence>
<evidence type="ECO:0000256" key="14">
    <source>
        <dbReference type="ARBA" id="ARBA00023014"/>
    </source>
</evidence>
<comment type="catalytic activity">
    <reaction evidence="18">
        <text>2 L-glutamate + NADP(+) = L-glutamine + 2-oxoglutarate + NADPH + H(+)</text>
        <dbReference type="Rhea" id="RHEA:15501"/>
        <dbReference type="ChEBI" id="CHEBI:15378"/>
        <dbReference type="ChEBI" id="CHEBI:16810"/>
        <dbReference type="ChEBI" id="CHEBI:29985"/>
        <dbReference type="ChEBI" id="CHEBI:57783"/>
        <dbReference type="ChEBI" id="CHEBI:58349"/>
        <dbReference type="ChEBI" id="CHEBI:58359"/>
        <dbReference type="EC" id="1.4.1.13"/>
    </reaction>
</comment>
<keyword evidence="6" id="KW-0028">Amino-acid biosynthesis</keyword>
<evidence type="ECO:0000256" key="1">
    <source>
        <dbReference type="ARBA" id="ARBA00001917"/>
    </source>
</evidence>
<sequence length="1536" mass="167224">MKTSPYDQRFTPDTTGSLHSFTNERDNCGMGAIVQIHGKASKNILDLAVESVCNMTHRGAVDADMKTGDGSGILSQIPRPLFAREAKKLGSDAAAEDIAVGVFFLPRDNESCHAEIQALAEKTVKERGINIIGWRVCPVAPEELGELAQKTRPHVLHFLMSKPSGWEELQFERQLYLARRTIEIATAETAGFYMPTFSSRLISYKGLAMPATLKAFYLDMQDDDFHTAIALYHQRFSTNTFPAWPLGQPFRMVAHNGEINTVRGNRNWLASREELFESDIWGDDVALLKDLTSDNESDSASLDHALELLALSGRSIEHSMCMLVPPAFINDKDISEELQGFYKYHSSFSEPWDGPAGLVYTDGTKLCASLDRNGLRPSRYVLTEDGLLYIGSEVGAIQVDETSIVAKGRLGPGQMLLANLADGTLTKDREIKEGLAKQAPYRRWVDENQVNLRDYISPEPQVPAVDFEETEIKRLQIMNGISDEDLAMVFPPMVKGAQEAVYSMGNDIPLAILSTYPRLLYTYFQQLFAQVTNPPIDPIREWAVMSLEAGLGSERNLLGETPEHAKIINLESAILLEQELEKIKQMDEYGFSSIQLDTTWPISEGADGMLQAVQRVCAQAEDAADAGTAIVILSDRAASPERVAIPALLITGAVHHHLNRVRKRLSSSLVVDTAEARDTHQIACLFGFGATAVCPYLGYATVRQVIATDTKGKLGDDMTPEVGMKNYRKALEKGILKIMSKMGISVLNSYQSAQIFEAIGIGNDVIDTCFTGTKSRIAGVGFAEIAAESIIRHQSAHSDLIDGTELELGDPGYNRYRKTGERHAITTDVIKNFHTFVRNGKKEDYDDYVQASLETGPVAIKDLFEFVPPASGAISIDEVEPIEDIRRRFTTAAMSMGALSPEAHETLAIAMNRIGAKSDSGEGGEDPIRFKKYPNGDLAKSRIKQIASGRFGVSAHYLVNADELEIKMAQGAKPGEGGQLPGHKVNGIIARLRNTQPGVQLISPPPHHDIYSIEDLAQLIHDLKEINPRAKVTVKLVSSAGVGTVASGVAKASADVILISGHDGGTAASPLSSTKHCGLPWELGLAEAQQTLLANNLRTKVTLRTDGGMKNGKDIVTAAILGAEEYNFGTIAMIAMGCVYVRKCHLNNCPVGVATTDPKWRAKFKGTPEQVINFFNAVSQEAREVMASLGIKKLDDLIGHPEYLRQREVPEHPKANLIDLSTVLKDMTPEISKMTGTPVSEIARICKQDRNDGIDKPALDLQILKDLYAKIGSEDLSVLMDRAPVNLSYNVVNTDRNIGTRLSGRVAEVFENRGLPAGSINLTINGSAGQSFGTFLAGGVTLDLIGEGNDYVGKGMAAGSIKVRPVDGHQFEAHENSIVGNTCLYGATGGELFVNGRAGERFAVRNSGATTVVEGVGDHGCEYMTNGLVAILGLTGQNFGAGMSGGTAYVYDEDGRFQSRINTEMVKPLPIKRAEDIAELKLLIEKHAELTGSARAKKFLANWEKTVKKFIRVIPKARASLEKAEEQHEAASTPNA</sequence>
<dbReference type="CDD" id="cd00982">
    <property type="entry name" value="gltB_C"/>
    <property type="match status" value="1"/>
</dbReference>
<evidence type="ECO:0000313" key="23">
    <source>
        <dbReference type="Proteomes" id="UP000239907"/>
    </source>
</evidence>
<keyword evidence="23" id="KW-1185">Reference proteome</keyword>
<dbReference type="InterPro" id="IPR002932">
    <property type="entry name" value="Glu_synthdom"/>
</dbReference>
<evidence type="ECO:0000256" key="16">
    <source>
        <dbReference type="ARBA" id="ARBA00023291"/>
    </source>
</evidence>
<evidence type="ECO:0000256" key="5">
    <source>
        <dbReference type="ARBA" id="ARBA00012079"/>
    </source>
</evidence>
<evidence type="ECO:0000256" key="2">
    <source>
        <dbReference type="ARBA" id="ARBA00001927"/>
    </source>
</evidence>
<dbReference type="Pfam" id="PF01645">
    <property type="entry name" value="Glu_synthase"/>
    <property type="match status" value="1"/>
</dbReference>
<keyword evidence="16" id="KW-0003">3Fe-4S</keyword>
<comment type="cofactor">
    <cofactor evidence="3">
        <name>FAD</name>
        <dbReference type="ChEBI" id="CHEBI:57692"/>
    </cofactor>
</comment>
<comment type="similarity">
    <text evidence="4">Belongs to the glutamate synthase family.</text>
</comment>
<dbReference type="InterPro" id="IPR050711">
    <property type="entry name" value="ET-N_metabolism_enzyme"/>
</dbReference>
<dbReference type="PANTHER" id="PTHR11938">
    <property type="entry name" value="FAD NADPH DEHYDROGENASE/OXIDOREDUCTASE"/>
    <property type="match status" value="1"/>
</dbReference>
<keyword evidence="13" id="KW-0408">Iron</keyword>
<reference evidence="22 23" key="1">
    <citation type="submission" date="2016-12" db="EMBL/GenBank/DDBJ databases">
        <title>Study of bacterial adaptation to deep sea.</title>
        <authorList>
            <person name="Song J."/>
            <person name="Yoshizawa S."/>
            <person name="Kogure K."/>
        </authorList>
    </citation>
    <scope>NUCLEOTIDE SEQUENCE [LARGE SCALE GENOMIC DNA]</scope>
    <source>
        <strain evidence="22 23">SAORIC-165</strain>
    </source>
</reference>
<feature type="domain" description="Glutamine amidotransferase type-2" evidence="21">
    <location>
        <begin position="28"/>
        <end position="421"/>
    </location>
</feature>
<dbReference type="SUPFAM" id="SSF56235">
    <property type="entry name" value="N-terminal nucleophile aminohydrolases (Ntn hydrolases)"/>
    <property type="match status" value="1"/>
</dbReference>
<dbReference type="InterPro" id="IPR036485">
    <property type="entry name" value="Glu_synth_asu_C_sf"/>
</dbReference>
<evidence type="ECO:0000259" key="21">
    <source>
        <dbReference type="PROSITE" id="PS51278"/>
    </source>
</evidence>
<dbReference type="PANTHER" id="PTHR11938:SF133">
    <property type="entry name" value="GLUTAMATE SYNTHASE (NADH)"/>
    <property type="match status" value="1"/>
</dbReference>
<dbReference type="FunFam" id="3.20.20.70:FF:000031">
    <property type="entry name" value="Glutamate synthase 1 [NADH]"/>
    <property type="match status" value="1"/>
</dbReference>
<evidence type="ECO:0000256" key="9">
    <source>
        <dbReference type="ARBA" id="ARBA00022723"/>
    </source>
</evidence>
<dbReference type="InterPro" id="IPR017932">
    <property type="entry name" value="GATase_2_dom"/>
</dbReference>
<dbReference type="FunFam" id="3.60.20.10:FF:000001">
    <property type="entry name" value="Glutamate synthase, large subunit"/>
    <property type="match status" value="1"/>
</dbReference>
<dbReference type="EC" id="1.4.1.13" evidence="5"/>
<dbReference type="GO" id="GO:0004355">
    <property type="term" value="F:glutamate synthase (NADPH) activity"/>
    <property type="evidence" value="ECO:0007669"/>
    <property type="project" value="UniProtKB-EC"/>
</dbReference>
<dbReference type="InterPro" id="IPR029055">
    <property type="entry name" value="Ntn_hydrolases_N"/>
</dbReference>
<keyword evidence="7" id="KW-0285">Flavoprotein</keyword>
<evidence type="ECO:0000256" key="6">
    <source>
        <dbReference type="ARBA" id="ARBA00022605"/>
    </source>
</evidence>
<comment type="caution">
    <text evidence="22">The sequence shown here is derived from an EMBL/GenBank/DDBJ whole genome shotgun (WGS) entry which is preliminary data.</text>
</comment>
<evidence type="ECO:0000256" key="12">
    <source>
        <dbReference type="ARBA" id="ARBA00023002"/>
    </source>
</evidence>
<proteinExistence type="inferred from homology"/>
<comment type="cofactor">
    <cofactor evidence="1">
        <name>FMN</name>
        <dbReference type="ChEBI" id="CHEBI:58210"/>
    </cofactor>
</comment>
<dbReference type="Proteomes" id="UP000239907">
    <property type="component" value="Unassembled WGS sequence"/>
</dbReference>
<dbReference type="NCBIfam" id="NF008730">
    <property type="entry name" value="PRK11750.1"/>
    <property type="match status" value="1"/>
</dbReference>
<evidence type="ECO:0000256" key="20">
    <source>
        <dbReference type="ARBA" id="ARBA00079921"/>
    </source>
</evidence>
<evidence type="ECO:0000256" key="13">
    <source>
        <dbReference type="ARBA" id="ARBA00023004"/>
    </source>
</evidence>
<dbReference type="Gene3D" id="3.60.20.10">
    <property type="entry name" value="Glutamine Phosphoribosylpyrophosphate, subunit 1, domain 1"/>
    <property type="match status" value="1"/>
</dbReference>
<dbReference type="InterPro" id="IPR006982">
    <property type="entry name" value="Glu_synth_centr_N"/>
</dbReference>